<proteinExistence type="predicted"/>
<reference evidence="2" key="1">
    <citation type="submission" date="2019-08" db="EMBL/GenBank/DDBJ databases">
        <authorList>
            <person name="Kucharzyk K."/>
            <person name="Murdoch R.W."/>
            <person name="Higgins S."/>
            <person name="Loffler F."/>
        </authorList>
    </citation>
    <scope>NUCLEOTIDE SEQUENCE</scope>
</reference>
<organism evidence="2">
    <name type="scientific">bioreactor metagenome</name>
    <dbReference type="NCBI Taxonomy" id="1076179"/>
    <lineage>
        <taxon>unclassified sequences</taxon>
        <taxon>metagenomes</taxon>
        <taxon>ecological metagenomes</taxon>
    </lineage>
</organism>
<dbReference type="EMBL" id="VSSQ01074346">
    <property type="protein sequence ID" value="MPN25240.1"/>
    <property type="molecule type" value="Genomic_DNA"/>
</dbReference>
<name>A0A645GGH3_9ZZZZ</name>
<evidence type="ECO:0000259" key="1">
    <source>
        <dbReference type="Pfam" id="PF07992"/>
    </source>
</evidence>
<protein>
    <recommendedName>
        <fullName evidence="1">FAD/NAD(P)-binding domain-containing protein</fullName>
    </recommendedName>
</protein>
<dbReference type="InterPro" id="IPR023753">
    <property type="entry name" value="FAD/NAD-binding_dom"/>
</dbReference>
<accession>A0A645GGH3</accession>
<sequence>MENGHIKVDREMKTNIPGCFAAGDCAGKPYQYLKSAGEGQVAALNAVSYIDSLKK</sequence>
<feature type="domain" description="FAD/NAD(P)-binding" evidence="1">
    <location>
        <begin position="2"/>
        <end position="39"/>
    </location>
</feature>
<dbReference type="GO" id="GO:0016491">
    <property type="term" value="F:oxidoreductase activity"/>
    <property type="evidence" value="ECO:0007669"/>
    <property type="project" value="InterPro"/>
</dbReference>
<gene>
    <name evidence="2" type="ORF">SDC9_172647</name>
</gene>
<comment type="caution">
    <text evidence="2">The sequence shown here is derived from an EMBL/GenBank/DDBJ whole genome shotgun (WGS) entry which is preliminary data.</text>
</comment>
<dbReference type="SUPFAM" id="SSF51905">
    <property type="entry name" value="FAD/NAD(P)-binding domain"/>
    <property type="match status" value="1"/>
</dbReference>
<dbReference type="AlphaFoldDB" id="A0A645GGH3"/>
<dbReference type="Gene3D" id="3.50.50.60">
    <property type="entry name" value="FAD/NAD(P)-binding domain"/>
    <property type="match status" value="1"/>
</dbReference>
<dbReference type="Pfam" id="PF07992">
    <property type="entry name" value="Pyr_redox_2"/>
    <property type="match status" value="1"/>
</dbReference>
<evidence type="ECO:0000313" key="2">
    <source>
        <dbReference type="EMBL" id="MPN25240.1"/>
    </source>
</evidence>
<dbReference type="InterPro" id="IPR036188">
    <property type="entry name" value="FAD/NAD-bd_sf"/>
</dbReference>